<name>A0AAN9TY81_9HEMI</name>
<organism evidence="2 3">
    <name type="scientific">Parthenolecanium corni</name>
    <dbReference type="NCBI Taxonomy" id="536013"/>
    <lineage>
        <taxon>Eukaryota</taxon>
        <taxon>Metazoa</taxon>
        <taxon>Ecdysozoa</taxon>
        <taxon>Arthropoda</taxon>
        <taxon>Hexapoda</taxon>
        <taxon>Insecta</taxon>
        <taxon>Pterygota</taxon>
        <taxon>Neoptera</taxon>
        <taxon>Paraneoptera</taxon>
        <taxon>Hemiptera</taxon>
        <taxon>Sternorrhyncha</taxon>
        <taxon>Coccoidea</taxon>
        <taxon>Coccidae</taxon>
        <taxon>Parthenolecanium</taxon>
    </lineage>
</organism>
<comment type="caution">
    <text evidence="2">The sequence shown here is derived from an EMBL/GenBank/DDBJ whole genome shotgun (WGS) entry which is preliminary data.</text>
</comment>
<feature type="compositionally biased region" description="Basic and acidic residues" evidence="1">
    <location>
        <begin position="211"/>
        <end position="227"/>
    </location>
</feature>
<feature type="region of interest" description="Disordered" evidence="1">
    <location>
        <begin position="552"/>
        <end position="588"/>
    </location>
</feature>
<feature type="region of interest" description="Disordered" evidence="1">
    <location>
        <begin position="1363"/>
        <end position="1404"/>
    </location>
</feature>
<feature type="region of interest" description="Disordered" evidence="1">
    <location>
        <begin position="1083"/>
        <end position="1109"/>
    </location>
</feature>
<sequence>MDSHDDNQYKLLIDTVNNNRSDKSFSTSNLNAISECSLYPLTLIPTNNSRLKNLGSARRKCAALFKGITIEEFLEADDDPYSLTAIDKLILKNKAAIAEDQMKRARGGATSKSSTKEATALGSQSVSTASGKKQSTTNGAKKVVKKVLGSKIANKRKTNSEAKKAVAGDKCNGVSRTSGNTGGGKVKATPAVTANKESKKSKSATLPSVPQRKENSKLRNGVDDVNGREQGQSQQRASQQQRSQQQQVPQKSHPQQQMQQKPRQQPSQSSKTQQRAPKQQQSGKKRTTDSPRMSARRDMRAKFKQNAKQQSSTKKKSLELGRLNTSLSYQTRSGNKERLRNGKTRIFQEEESSVTLPKTTKRFRKFCDEGACTRPLLLTAPAVAPAPPVSFISTLKRIKQEPIDVAEREVVCEKRRRLTISEIKVEANNNNDGKLEDAPRLKASSAEKAISEQRKTQTSVSCVPAPLVAPPLIAVPPPIIVVPEKPVTVKEEDENLMKEEFSDDFVQEDGADLIDINFITNLLAASDRVSSSCTTKSSSNDDKKSETVLTVSNTQQNGDISKDNLHSNADTTEPVRSLPMAPSNGQSGYKAEVPNTNLFLSEVNNRLNHDNNLAKESMFNALGLQSINKVYQIPKECEVKDKENYTGTLKAIIKVDKGCRRMEMKQKDTNSSSLENSMKESPTVSAVLNGSTDIRDKSTLNCDSTDTSIDDMEPLCIEDLASKNFKTKVPQLTGIRDTEMVDKESSTLIESIKDKNKVVEPLVVPEKSSSFSIHPDRLCSDVCKYCFGKFGSLDTPCHVAQLKNEERQRKILLCEPNLKLDTCLCDACFRYVDRKANRPPKRKAMRCNPINQRTMCAVQNCNQFARHYGKRKWRLRMGKKIPNLCVDVTKSGSRIAFGLCSQHFCMVESFPSCGICKKRSKRKELTSVRLEVSELNEILSSDGIPVKLADNALLCKYCHNCVTLRKKYGDSCNMSPNNRQYYQNFLNEILRLNNVTNGGGDGDESTNVEKKKSETGSSVNSSHESTSSSFAGDTSRLKGAHNVDIQEIASLLKPLDVDLSNDKNSTHIQLKFGNLNIGKLSNLNIGQNTTPPAPKPSEPKPNNEKSPVVSEKELPLFAEFKFESAESSSHTWEKCVSTILIDKSVKKLWQDLQQPYGNQSSFVRHLIMLEKYWRSGALELSDSAEPSAVKYINSVKNRVASLGCSTPPKLTPATTTNLIPPSIASRSITSPSPVRVSPSPVMASPSPVRVSPSPVMVSPSPVMASPSPVIASPSPVRVSPSPVMAVPSPVMASPSPKVSVAPPKPETSIRHASTPPPLLKLGSYPMPMLARGTNKPTYPVAASAVRTLPGNISLVAVKTIASSSMSTPSPLPPPLTCMPPPPPPPPLQQQPQQLPPPPQLEKISSRHPVNRMGLTWNQFKELMDSQSRRCPPQRRFAVKEINERTTTVSSASVPVQKKASVYTTTTVNGNPAMRSSTVTVNFPSKQYASPLMKRPAEPVTISPAATAPPAMLIAKLPKALTVTQISETVSNHRRCETHPSAMAAPFLVGEKPSVSVFREITKN</sequence>
<feature type="compositionally biased region" description="Low complexity" evidence="1">
    <location>
        <begin position="1291"/>
        <end position="1301"/>
    </location>
</feature>
<dbReference type="PANTHER" id="PTHR36721">
    <property type="entry name" value="PROLINE-RICH FAMILY PROTEIN"/>
    <property type="match status" value="1"/>
</dbReference>
<feature type="compositionally biased region" description="Polar residues" evidence="1">
    <location>
        <begin position="110"/>
        <end position="139"/>
    </location>
</feature>
<feature type="compositionally biased region" description="Polar residues" evidence="1">
    <location>
        <begin position="1213"/>
        <end position="1229"/>
    </location>
</feature>
<feature type="region of interest" description="Disordered" evidence="1">
    <location>
        <begin position="996"/>
        <end position="1035"/>
    </location>
</feature>
<evidence type="ECO:0000256" key="1">
    <source>
        <dbReference type="SAM" id="MobiDB-lite"/>
    </source>
</evidence>
<feature type="region of interest" description="Disordered" evidence="1">
    <location>
        <begin position="1213"/>
        <end position="1250"/>
    </location>
</feature>
<feature type="compositionally biased region" description="Low complexity" evidence="1">
    <location>
        <begin position="1230"/>
        <end position="1250"/>
    </location>
</feature>
<feature type="region of interest" description="Disordered" evidence="1">
    <location>
        <begin position="1291"/>
        <end position="1318"/>
    </location>
</feature>
<feature type="compositionally biased region" description="Pro residues" evidence="1">
    <location>
        <begin position="1369"/>
        <end position="1399"/>
    </location>
</feature>
<feature type="compositionally biased region" description="Low complexity" evidence="1">
    <location>
        <begin position="230"/>
        <end position="275"/>
    </location>
</feature>
<protein>
    <submittedName>
        <fullName evidence="2">Uncharacterized protein</fullName>
    </submittedName>
</protein>
<feature type="compositionally biased region" description="Basic and acidic residues" evidence="1">
    <location>
        <begin position="158"/>
        <end position="167"/>
    </location>
</feature>
<feature type="compositionally biased region" description="Low complexity" evidence="1">
    <location>
        <begin position="1015"/>
        <end position="1029"/>
    </location>
</feature>
<gene>
    <name evidence="2" type="ORF">V9T40_007896</name>
</gene>
<feature type="compositionally biased region" description="Polar residues" evidence="1">
    <location>
        <begin position="323"/>
        <end position="333"/>
    </location>
</feature>
<dbReference type="PANTHER" id="PTHR36721:SF1">
    <property type="entry name" value="OS04G0446401 PROTEIN"/>
    <property type="match status" value="1"/>
</dbReference>
<accession>A0AAN9TY81</accession>
<feature type="region of interest" description="Disordered" evidence="1">
    <location>
        <begin position="154"/>
        <end position="336"/>
    </location>
</feature>
<feature type="region of interest" description="Disordered" evidence="1">
    <location>
        <begin position="102"/>
        <end position="142"/>
    </location>
</feature>
<keyword evidence="3" id="KW-1185">Reference proteome</keyword>
<reference evidence="2 3" key="1">
    <citation type="submission" date="2024-03" db="EMBL/GenBank/DDBJ databases">
        <title>Adaptation during the transition from Ophiocordyceps entomopathogen to insect associate is accompanied by gene loss and intensified selection.</title>
        <authorList>
            <person name="Ward C.M."/>
            <person name="Onetto C.A."/>
            <person name="Borneman A.R."/>
        </authorList>
    </citation>
    <scope>NUCLEOTIDE SEQUENCE [LARGE SCALE GENOMIC DNA]</scope>
    <source>
        <strain evidence="2">AWRI1</strain>
        <tissue evidence="2">Single Adult Female</tissue>
    </source>
</reference>
<evidence type="ECO:0000313" key="2">
    <source>
        <dbReference type="EMBL" id="KAK7593144.1"/>
    </source>
</evidence>
<dbReference type="EMBL" id="JBBCAQ010000020">
    <property type="protein sequence ID" value="KAK7593144.1"/>
    <property type="molecule type" value="Genomic_DNA"/>
</dbReference>
<proteinExistence type="predicted"/>
<dbReference type="Proteomes" id="UP001367676">
    <property type="component" value="Unassembled WGS sequence"/>
</dbReference>
<evidence type="ECO:0000313" key="3">
    <source>
        <dbReference type="Proteomes" id="UP001367676"/>
    </source>
</evidence>